<proteinExistence type="predicted"/>
<dbReference type="EMBL" id="BMAW01057167">
    <property type="protein sequence ID" value="GFT09379.1"/>
    <property type="molecule type" value="Genomic_DNA"/>
</dbReference>
<evidence type="ECO:0000313" key="2">
    <source>
        <dbReference type="Proteomes" id="UP000887013"/>
    </source>
</evidence>
<accession>A0A8X6NDF0</accession>
<gene>
    <name evidence="1" type="ORF">NPIL_628171</name>
</gene>
<organism evidence="1 2">
    <name type="scientific">Nephila pilipes</name>
    <name type="common">Giant wood spider</name>
    <name type="synonym">Nephila maculata</name>
    <dbReference type="NCBI Taxonomy" id="299642"/>
    <lineage>
        <taxon>Eukaryota</taxon>
        <taxon>Metazoa</taxon>
        <taxon>Ecdysozoa</taxon>
        <taxon>Arthropoda</taxon>
        <taxon>Chelicerata</taxon>
        <taxon>Arachnida</taxon>
        <taxon>Araneae</taxon>
        <taxon>Araneomorphae</taxon>
        <taxon>Entelegynae</taxon>
        <taxon>Araneoidea</taxon>
        <taxon>Nephilidae</taxon>
        <taxon>Nephila</taxon>
    </lineage>
</organism>
<dbReference type="Proteomes" id="UP000887013">
    <property type="component" value="Unassembled WGS sequence"/>
</dbReference>
<name>A0A8X6NDF0_NEPPI</name>
<reference evidence="1" key="1">
    <citation type="submission" date="2020-08" db="EMBL/GenBank/DDBJ databases">
        <title>Multicomponent nature underlies the extraordinary mechanical properties of spider dragline silk.</title>
        <authorList>
            <person name="Kono N."/>
            <person name="Nakamura H."/>
            <person name="Mori M."/>
            <person name="Yoshida Y."/>
            <person name="Ohtoshi R."/>
            <person name="Malay A.D."/>
            <person name="Moran D.A.P."/>
            <person name="Tomita M."/>
            <person name="Numata K."/>
            <person name="Arakawa K."/>
        </authorList>
    </citation>
    <scope>NUCLEOTIDE SEQUENCE</scope>
</reference>
<sequence>MTSQRYCIEPVHHIHLFSGEMNLFYLFTSGNAFTSVQLKYVDNNKKKKILSMAWKFPTLPKTRLRCIRQTCGFKISSEDRDENVLVMEFLCRKR</sequence>
<comment type="caution">
    <text evidence="1">The sequence shown here is derived from an EMBL/GenBank/DDBJ whole genome shotgun (WGS) entry which is preliminary data.</text>
</comment>
<dbReference type="AlphaFoldDB" id="A0A8X6NDF0"/>
<keyword evidence="2" id="KW-1185">Reference proteome</keyword>
<evidence type="ECO:0000313" key="1">
    <source>
        <dbReference type="EMBL" id="GFT09379.1"/>
    </source>
</evidence>
<protein>
    <submittedName>
        <fullName evidence="1">Uncharacterized protein</fullName>
    </submittedName>
</protein>